<reference evidence="1 2" key="1">
    <citation type="submission" date="2023-07" db="EMBL/GenBank/DDBJ databases">
        <title>Sorghum-associated microbial communities from plants grown in Nebraska, USA.</title>
        <authorList>
            <person name="Schachtman D."/>
        </authorList>
    </citation>
    <scope>NUCLEOTIDE SEQUENCE [LARGE SCALE GENOMIC DNA]</scope>
    <source>
        <strain evidence="1 2">DS1001</strain>
    </source>
</reference>
<keyword evidence="2" id="KW-1185">Reference proteome</keyword>
<evidence type="ECO:0000313" key="2">
    <source>
        <dbReference type="Proteomes" id="UP001239267"/>
    </source>
</evidence>
<dbReference type="RefSeq" id="WP_307356896.1">
    <property type="nucleotide sequence ID" value="NZ_JAUSTB010000001.1"/>
</dbReference>
<organism evidence="1 2">
    <name type="scientific">Pseudarthrobacter niigatensis</name>
    <dbReference type="NCBI Taxonomy" id="369935"/>
    <lineage>
        <taxon>Bacteria</taxon>
        <taxon>Bacillati</taxon>
        <taxon>Actinomycetota</taxon>
        <taxon>Actinomycetes</taxon>
        <taxon>Micrococcales</taxon>
        <taxon>Micrococcaceae</taxon>
        <taxon>Pseudarthrobacter</taxon>
    </lineage>
</organism>
<name>A0AAJ1WEJ5_9MICC</name>
<sequence>MHASGGGERLTGMLEVNVSEAAELDRALEEAIAVITKAATQHHMGIMVTRTGVGRYIVRAHPAVPYGLVRQQHG</sequence>
<protein>
    <submittedName>
        <fullName evidence="1">Uncharacterized protein</fullName>
    </submittedName>
</protein>
<dbReference type="Proteomes" id="UP001239267">
    <property type="component" value="Unassembled WGS sequence"/>
</dbReference>
<dbReference type="AlphaFoldDB" id="A0AAJ1WEJ5"/>
<gene>
    <name evidence="1" type="ORF">J2T23_000549</name>
</gene>
<dbReference type="EMBL" id="JAUSTB010000001">
    <property type="protein sequence ID" value="MDQ0144675.1"/>
    <property type="molecule type" value="Genomic_DNA"/>
</dbReference>
<accession>A0AAJ1WEJ5</accession>
<evidence type="ECO:0000313" key="1">
    <source>
        <dbReference type="EMBL" id="MDQ0144675.1"/>
    </source>
</evidence>
<proteinExistence type="predicted"/>
<comment type="caution">
    <text evidence="1">The sequence shown here is derived from an EMBL/GenBank/DDBJ whole genome shotgun (WGS) entry which is preliminary data.</text>
</comment>